<dbReference type="SUPFAM" id="SSF51735">
    <property type="entry name" value="NAD(P)-binding Rossmann-fold domains"/>
    <property type="match status" value="1"/>
</dbReference>
<dbReference type="InterPro" id="IPR016040">
    <property type="entry name" value="NAD(P)-bd_dom"/>
</dbReference>
<sequence length="220" mass="22584">MRVVIAGGHGKIALRLERILAERGDAPVGLIRDPAQADDVRGAGAEPVLCDLETAGVEEVARVLLGAGAAVFAAGAGAGSGVARKYTVDQGGSVLLANAAERAGVARFIQISTMGAGSPPPPGSDEVWAAYVAAKTAAEDDLRSRPLNWTILRPGRLTDEPGSGLVTLADPPLPRGAVPRDDVASVIAALLDTPDTRHRVLELIGGGVPIDEAVRLVLFR</sequence>
<proteinExistence type="predicted"/>
<name>A0ABQ4FWK8_9ACTN</name>
<dbReference type="RefSeq" id="WP_204056757.1">
    <property type="nucleotide sequence ID" value="NZ_BAAAGP010000016.1"/>
</dbReference>
<evidence type="ECO:0000313" key="3">
    <source>
        <dbReference type="Proteomes" id="UP000603904"/>
    </source>
</evidence>
<dbReference type="PANTHER" id="PTHR15020:SF50">
    <property type="entry name" value="UPF0659 PROTEIN YMR090W"/>
    <property type="match status" value="1"/>
</dbReference>
<feature type="domain" description="NAD(P)-binding" evidence="1">
    <location>
        <begin position="7"/>
        <end position="194"/>
    </location>
</feature>
<comment type="caution">
    <text evidence="2">The sequence shown here is derived from an EMBL/GenBank/DDBJ whole genome shotgun (WGS) entry which is preliminary data.</text>
</comment>
<keyword evidence="3" id="KW-1185">Reference proteome</keyword>
<evidence type="ECO:0000259" key="1">
    <source>
        <dbReference type="Pfam" id="PF13460"/>
    </source>
</evidence>
<dbReference type="Gene3D" id="3.40.50.720">
    <property type="entry name" value="NAD(P)-binding Rossmann-like Domain"/>
    <property type="match status" value="1"/>
</dbReference>
<accession>A0ABQ4FWK8</accession>
<dbReference type="Pfam" id="PF13460">
    <property type="entry name" value="NAD_binding_10"/>
    <property type="match status" value="1"/>
</dbReference>
<gene>
    <name evidence="2" type="ORF">Mco01_22070</name>
</gene>
<organism evidence="2 3">
    <name type="scientific">Microbispora corallina</name>
    <dbReference type="NCBI Taxonomy" id="83302"/>
    <lineage>
        <taxon>Bacteria</taxon>
        <taxon>Bacillati</taxon>
        <taxon>Actinomycetota</taxon>
        <taxon>Actinomycetes</taxon>
        <taxon>Streptosporangiales</taxon>
        <taxon>Streptosporangiaceae</taxon>
        <taxon>Microbispora</taxon>
    </lineage>
</organism>
<reference evidence="2 3" key="1">
    <citation type="submission" date="2021-01" db="EMBL/GenBank/DDBJ databases">
        <title>Whole genome shotgun sequence of Microbispora corallina NBRC 16416.</title>
        <authorList>
            <person name="Komaki H."/>
            <person name="Tamura T."/>
        </authorList>
    </citation>
    <scope>NUCLEOTIDE SEQUENCE [LARGE SCALE GENOMIC DNA]</scope>
    <source>
        <strain evidence="2 3">NBRC 16416</strain>
    </source>
</reference>
<dbReference type="EMBL" id="BOOC01000006">
    <property type="protein sequence ID" value="GIH39207.1"/>
    <property type="molecule type" value="Genomic_DNA"/>
</dbReference>
<dbReference type="Proteomes" id="UP000603904">
    <property type="component" value="Unassembled WGS sequence"/>
</dbReference>
<dbReference type="PANTHER" id="PTHR15020">
    <property type="entry name" value="FLAVIN REDUCTASE-RELATED"/>
    <property type="match status" value="1"/>
</dbReference>
<evidence type="ECO:0000313" key="2">
    <source>
        <dbReference type="EMBL" id="GIH39207.1"/>
    </source>
</evidence>
<protein>
    <submittedName>
        <fullName evidence="2">NAD-dependent dehydratase</fullName>
    </submittedName>
</protein>
<dbReference type="InterPro" id="IPR036291">
    <property type="entry name" value="NAD(P)-bd_dom_sf"/>
</dbReference>